<evidence type="ECO:0000313" key="3">
    <source>
        <dbReference type="Proteomes" id="UP000265419"/>
    </source>
</evidence>
<dbReference type="EMBL" id="QQXK01000013">
    <property type="protein sequence ID" value="RII42287.1"/>
    <property type="molecule type" value="Genomic_DNA"/>
</dbReference>
<gene>
    <name evidence="2" type="ORF">DWB68_07775</name>
</gene>
<dbReference type="InterPro" id="IPR001307">
    <property type="entry name" value="Thiosulphate_STrfase_CS"/>
</dbReference>
<dbReference type="Proteomes" id="UP000265419">
    <property type="component" value="Unassembled WGS sequence"/>
</dbReference>
<dbReference type="PANTHER" id="PTHR43031:SF17">
    <property type="entry name" value="SULFURTRANSFERASE YTWF-RELATED"/>
    <property type="match status" value="1"/>
</dbReference>
<dbReference type="PROSITE" id="PS00380">
    <property type="entry name" value="RHODANESE_1"/>
    <property type="match status" value="1"/>
</dbReference>
<dbReference type="RefSeq" id="WP_119424579.1">
    <property type="nucleotide sequence ID" value="NZ_JBHOFJ010000007.1"/>
</dbReference>
<reference evidence="2 3" key="1">
    <citation type="submission" date="2018-07" db="EMBL/GenBank/DDBJ databases">
        <title>Arthrobacter sp. nov., isolated from raw cow's milk with high bacterial count.</title>
        <authorList>
            <person name="Hahne J."/>
            <person name="Isele D."/>
            <person name="Lipski A."/>
        </authorList>
    </citation>
    <scope>NUCLEOTIDE SEQUENCE [LARGE SCALE GENOMIC DNA]</scope>
    <source>
        <strain evidence="2 3">JZ R-35</strain>
    </source>
</reference>
<dbReference type="SUPFAM" id="SSF52821">
    <property type="entry name" value="Rhodanese/Cell cycle control phosphatase"/>
    <property type="match status" value="1"/>
</dbReference>
<dbReference type="InterPro" id="IPR036873">
    <property type="entry name" value="Rhodanese-like_dom_sf"/>
</dbReference>
<dbReference type="PANTHER" id="PTHR43031">
    <property type="entry name" value="FAD-DEPENDENT OXIDOREDUCTASE"/>
    <property type="match status" value="1"/>
</dbReference>
<sequence length="108" mass="11539">MSNVEQVSVNEVPEGAFVLDVREDYEFEAGHVPGARHIPLGELPLQYSELDPDEDVYVICRTGGRSAQAALWLNAQGFTAINVAGGSGAWIDAGKEIVSENGQAPVIK</sequence>
<dbReference type="InterPro" id="IPR050229">
    <property type="entry name" value="GlpE_sulfurtransferase"/>
</dbReference>
<dbReference type="InterPro" id="IPR001763">
    <property type="entry name" value="Rhodanese-like_dom"/>
</dbReference>
<dbReference type="Gene3D" id="3.40.250.10">
    <property type="entry name" value="Rhodanese-like domain"/>
    <property type="match status" value="1"/>
</dbReference>
<dbReference type="SMART" id="SM00450">
    <property type="entry name" value="RHOD"/>
    <property type="match status" value="1"/>
</dbReference>
<dbReference type="CDD" id="cd00158">
    <property type="entry name" value="RHOD"/>
    <property type="match status" value="1"/>
</dbReference>
<comment type="caution">
    <text evidence="2">The sequence shown here is derived from an EMBL/GenBank/DDBJ whole genome shotgun (WGS) entry which is preliminary data.</text>
</comment>
<dbReference type="PROSITE" id="PS50206">
    <property type="entry name" value="RHODANESE_3"/>
    <property type="match status" value="1"/>
</dbReference>
<protein>
    <submittedName>
        <fullName evidence="2">Rhodanese-like domain-containing protein</fullName>
    </submittedName>
</protein>
<organism evidence="2 3">
    <name type="scientific">Galactobacter valiniphilus</name>
    <dbReference type="NCBI Taxonomy" id="2676122"/>
    <lineage>
        <taxon>Bacteria</taxon>
        <taxon>Bacillati</taxon>
        <taxon>Actinomycetota</taxon>
        <taxon>Actinomycetes</taxon>
        <taxon>Micrococcales</taxon>
        <taxon>Micrococcaceae</taxon>
        <taxon>Galactobacter</taxon>
    </lineage>
</organism>
<evidence type="ECO:0000259" key="1">
    <source>
        <dbReference type="PROSITE" id="PS50206"/>
    </source>
</evidence>
<feature type="domain" description="Rhodanese" evidence="1">
    <location>
        <begin position="12"/>
        <end position="99"/>
    </location>
</feature>
<evidence type="ECO:0000313" key="2">
    <source>
        <dbReference type="EMBL" id="RII42287.1"/>
    </source>
</evidence>
<accession>A0A399JCK8</accession>
<keyword evidence="3" id="KW-1185">Reference proteome</keyword>
<dbReference type="GO" id="GO:0004792">
    <property type="term" value="F:thiosulfate-cyanide sulfurtransferase activity"/>
    <property type="evidence" value="ECO:0007669"/>
    <property type="project" value="InterPro"/>
</dbReference>
<dbReference type="AlphaFoldDB" id="A0A399JCK8"/>
<proteinExistence type="predicted"/>
<name>A0A399JCK8_9MICC</name>
<dbReference type="Pfam" id="PF00581">
    <property type="entry name" value="Rhodanese"/>
    <property type="match status" value="1"/>
</dbReference>